<evidence type="ECO:0000256" key="2">
    <source>
        <dbReference type="SAM" id="SignalP"/>
    </source>
</evidence>
<comment type="caution">
    <text evidence="3">The sequence shown here is derived from an EMBL/GenBank/DDBJ whole genome shotgun (WGS) entry which is preliminary data.</text>
</comment>
<keyword evidence="2" id="KW-0732">Signal</keyword>
<evidence type="ECO:0000313" key="3">
    <source>
        <dbReference type="EMBL" id="ORY18993.1"/>
    </source>
</evidence>
<sequence length="354" mass="39190">MKACLKTLLSLLPLANLLRANPVDVSHKLSPRFYDPFNPCYSCFRSTWTQGAECTTDDTLKRTLSKLTNPPASATSTYTASEWCSQELRQTDWVTATTTSSGVSTYTNWTITHILVTKTDLNHPTSTRYCPIPSAGMECAWSNPNIIAPLDQGEDWSIERGEIPNDTECQQICLQHPACKAYWVNGPYSCEIFNVGLGVNASNVISASKGGNPQWWDRNCPDHVPTECKKPSMLPTRTPARTTIATPPTSAKPTKLVAKNPVPRQPVITPAPQLKKRIADPPDFLSSDLAYFWSSVYYIPACSCLITSAIPPTKSTTTVTRTSWTDSTTVYTTYEDWFTVTVTPRQTTVFVSIN</sequence>
<organism evidence="3 4">
    <name type="scientific">Clohesyomyces aquaticus</name>
    <dbReference type="NCBI Taxonomy" id="1231657"/>
    <lineage>
        <taxon>Eukaryota</taxon>
        <taxon>Fungi</taxon>
        <taxon>Dikarya</taxon>
        <taxon>Ascomycota</taxon>
        <taxon>Pezizomycotina</taxon>
        <taxon>Dothideomycetes</taxon>
        <taxon>Pleosporomycetidae</taxon>
        <taxon>Pleosporales</taxon>
        <taxon>Lindgomycetaceae</taxon>
        <taxon>Clohesyomyces</taxon>
    </lineage>
</organism>
<dbReference type="OrthoDB" id="3541215at2759"/>
<reference evidence="3 4" key="1">
    <citation type="submission" date="2016-07" db="EMBL/GenBank/DDBJ databases">
        <title>Pervasive Adenine N6-methylation of Active Genes in Fungi.</title>
        <authorList>
            <consortium name="DOE Joint Genome Institute"/>
            <person name="Mondo S.J."/>
            <person name="Dannebaum R.O."/>
            <person name="Kuo R.C."/>
            <person name="Labutti K."/>
            <person name="Haridas S."/>
            <person name="Kuo A."/>
            <person name="Salamov A."/>
            <person name="Ahrendt S.R."/>
            <person name="Lipzen A."/>
            <person name="Sullivan W."/>
            <person name="Andreopoulos W.B."/>
            <person name="Clum A."/>
            <person name="Lindquist E."/>
            <person name="Daum C."/>
            <person name="Ramamoorthy G.K."/>
            <person name="Gryganskyi A."/>
            <person name="Culley D."/>
            <person name="Magnuson J.K."/>
            <person name="James T.Y."/>
            <person name="O'Malley M.A."/>
            <person name="Stajich J.E."/>
            <person name="Spatafora J.W."/>
            <person name="Visel A."/>
            <person name="Grigoriev I.V."/>
        </authorList>
    </citation>
    <scope>NUCLEOTIDE SEQUENCE [LARGE SCALE GENOMIC DNA]</scope>
    <source>
        <strain evidence="3 4">CBS 115471</strain>
    </source>
</reference>
<dbReference type="Proteomes" id="UP000193144">
    <property type="component" value="Unassembled WGS sequence"/>
</dbReference>
<dbReference type="EMBL" id="MCFA01000004">
    <property type="protein sequence ID" value="ORY18993.1"/>
    <property type="molecule type" value="Genomic_DNA"/>
</dbReference>
<feature type="region of interest" description="Disordered" evidence="1">
    <location>
        <begin position="231"/>
        <end position="256"/>
    </location>
</feature>
<dbReference type="AlphaFoldDB" id="A0A1Y2A8Z3"/>
<evidence type="ECO:0000313" key="4">
    <source>
        <dbReference type="Proteomes" id="UP000193144"/>
    </source>
</evidence>
<protein>
    <recommendedName>
        <fullName evidence="5">Apple domain-containing protein</fullName>
    </recommendedName>
</protein>
<feature type="compositionally biased region" description="Low complexity" evidence="1">
    <location>
        <begin position="235"/>
        <end position="249"/>
    </location>
</feature>
<feature type="signal peptide" evidence="2">
    <location>
        <begin position="1"/>
        <end position="20"/>
    </location>
</feature>
<name>A0A1Y2A8Z3_9PLEO</name>
<feature type="chain" id="PRO_5012056260" description="Apple domain-containing protein" evidence="2">
    <location>
        <begin position="21"/>
        <end position="354"/>
    </location>
</feature>
<accession>A0A1Y2A8Z3</accession>
<evidence type="ECO:0000256" key="1">
    <source>
        <dbReference type="SAM" id="MobiDB-lite"/>
    </source>
</evidence>
<gene>
    <name evidence="3" type="ORF">BCR34DRAFT_582557</name>
</gene>
<proteinExistence type="predicted"/>
<evidence type="ECO:0008006" key="5">
    <source>
        <dbReference type="Google" id="ProtNLM"/>
    </source>
</evidence>
<keyword evidence="4" id="KW-1185">Reference proteome</keyword>